<dbReference type="EMBL" id="JABANP010000071">
    <property type="protein sequence ID" value="KAF4691804.1"/>
    <property type="molecule type" value="Genomic_DNA"/>
</dbReference>
<evidence type="ECO:0000313" key="3">
    <source>
        <dbReference type="Proteomes" id="UP000541610"/>
    </source>
</evidence>
<dbReference type="AlphaFoldDB" id="A0A7J6P6M7"/>
<dbReference type="Proteomes" id="UP000541610">
    <property type="component" value="Unassembled WGS sequence"/>
</dbReference>
<protein>
    <submittedName>
        <fullName evidence="2">Uncharacterized protein</fullName>
    </submittedName>
</protein>
<dbReference type="OrthoDB" id="456981at2759"/>
<gene>
    <name evidence="2" type="ORF">FOZ60_014819</name>
</gene>
<comment type="caution">
    <text evidence="2">The sequence shown here is derived from an EMBL/GenBank/DDBJ whole genome shotgun (WGS) entry which is preliminary data.</text>
</comment>
<sequence length="358" mass="39270">MGNGPVSVTVAQDLHFWHRHSRTLVKTGLPAGPLSKLGQLDSRCFMALLLQRQLRHLPRELATASYCTSAFSYPLGTKVLPDYRRLGEAAVPRHAGIIVADATYDLSLEDVLVVDDIPPDFAFCRMLSENSGDLRTREGSLTLLNSLGLGRYSAATITRLEAQLGVGTLQCDGPEKMSETLRKRKFDKIVINFPHALLPKKIAKVKGTADREQVTSHGRKSSKVRNTNEQSSTDETGLVRDVEPPSLNRYLTATFATAKGALRHPHGELHLRLLRQKTFNRPGRALERAVYHSGLALIRTIDLGADAGPALSRLGYRPRDPTGRKINLNECLTLVFGAGVDGASPDSYDDFLGKSLIL</sequence>
<feature type="region of interest" description="Disordered" evidence="1">
    <location>
        <begin position="208"/>
        <end position="241"/>
    </location>
</feature>
<evidence type="ECO:0000313" key="2">
    <source>
        <dbReference type="EMBL" id="KAF4691804.1"/>
    </source>
</evidence>
<organism evidence="2 3">
    <name type="scientific">Perkinsus olseni</name>
    <name type="common">Perkinsus atlanticus</name>
    <dbReference type="NCBI Taxonomy" id="32597"/>
    <lineage>
        <taxon>Eukaryota</taxon>
        <taxon>Sar</taxon>
        <taxon>Alveolata</taxon>
        <taxon>Perkinsozoa</taxon>
        <taxon>Perkinsea</taxon>
        <taxon>Perkinsida</taxon>
        <taxon>Perkinsidae</taxon>
        <taxon>Perkinsus</taxon>
    </lineage>
</organism>
<proteinExistence type="predicted"/>
<name>A0A7J6P6M7_PEROL</name>
<reference evidence="2 3" key="1">
    <citation type="submission" date="2020-04" db="EMBL/GenBank/DDBJ databases">
        <title>Perkinsus olseni comparative genomics.</title>
        <authorList>
            <person name="Bogema D.R."/>
        </authorList>
    </citation>
    <scope>NUCLEOTIDE SEQUENCE [LARGE SCALE GENOMIC DNA]</scope>
    <source>
        <strain evidence="2">00978-12</strain>
    </source>
</reference>
<feature type="compositionally biased region" description="Polar residues" evidence="1">
    <location>
        <begin position="224"/>
        <end position="235"/>
    </location>
</feature>
<accession>A0A7J6P6M7</accession>
<evidence type="ECO:0000256" key="1">
    <source>
        <dbReference type="SAM" id="MobiDB-lite"/>
    </source>
</evidence>